<reference evidence="2 3" key="1">
    <citation type="submission" date="2021-01" db="EMBL/GenBank/DDBJ databases">
        <title>Cercospora kikuchii MAFF 305040 whole genome shotgun sequence.</title>
        <authorList>
            <person name="Kashiwa T."/>
            <person name="Suzuki T."/>
        </authorList>
    </citation>
    <scope>NUCLEOTIDE SEQUENCE [LARGE SCALE GENOMIC DNA]</scope>
    <source>
        <strain evidence="2 3">MAFF 305040</strain>
    </source>
</reference>
<name>A0A9P3CLI3_9PEZI</name>
<feature type="compositionally biased region" description="Acidic residues" evidence="1">
    <location>
        <begin position="438"/>
        <end position="458"/>
    </location>
</feature>
<protein>
    <submittedName>
        <fullName evidence="2">Uncharacterized protein</fullName>
    </submittedName>
</protein>
<feature type="compositionally biased region" description="Polar residues" evidence="1">
    <location>
        <begin position="368"/>
        <end position="382"/>
    </location>
</feature>
<evidence type="ECO:0000313" key="2">
    <source>
        <dbReference type="EMBL" id="GIZ44496.1"/>
    </source>
</evidence>
<accession>A0A9P3CLI3</accession>
<evidence type="ECO:0000256" key="1">
    <source>
        <dbReference type="SAM" id="MobiDB-lite"/>
    </source>
</evidence>
<keyword evidence="3" id="KW-1185">Reference proteome</keyword>
<feature type="region of interest" description="Disordered" evidence="1">
    <location>
        <begin position="366"/>
        <end position="410"/>
    </location>
</feature>
<proteinExistence type="predicted"/>
<organism evidence="2 3">
    <name type="scientific">Cercospora kikuchii</name>
    <dbReference type="NCBI Taxonomy" id="84275"/>
    <lineage>
        <taxon>Eukaryota</taxon>
        <taxon>Fungi</taxon>
        <taxon>Dikarya</taxon>
        <taxon>Ascomycota</taxon>
        <taxon>Pezizomycotina</taxon>
        <taxon>Dothideomycetes</taxon>
        <taxon>Dothideomycetidae</taxon>
        <taxon>Mycosphaerellales</taxon>
        <taxon>Mycosphaerellaceae</taxon>
        <taxon>Cercospora</taxon>
    </lineage>
</organism>
<feature type="region of interest" description="Disordered" evidence="1">
    <location>
        <begin position="433"/>
        <end position="488"/>
    </location>
</feature>
<dbReference type="GeneID" id="68293268"/>
<dbReference type="EMBL" id="BOLY01000004">
    <property type="protein sequence ID" value="GIZ44496.1"/>
    <property type="molecule type" value="Genomic_DNA"/>
</dbReference>
<evidence type="ECO:0000313" key="3">
    <source>
        <dbReference type="Proteomes" id="UP000825890"/>
    </source>
</evidence>
<sequence>MNGGILTPAHNAAVEAERGLPPGTLIQVYQRREDLIRAAGRALFTQLRYAPPTTDQLRRAVRSHFISRMAASLELHMPTWAEYATAGPRPSFEQVMQQADGNREPLMHGLPAWFTPEHNFWLASITGFDEYEVLESYQQDPNVQRIVEEIRVGGPAPAYGELFTPPPYSPPRPRTFAEERAFGDPWIRRPSISRRPHLGDRYNNSRLPDSIAVADPSNWVFPTERAPPANGVASSDGPPPYSNATRDPANDHARRRARIYATTMTGRPSNLLSPSDVSEVETVTESDSTDSDEGLTSQLGQFLQADTSLSTNRLGAGLFDYRRSSLSGFSNARSGPPYAPSPPAYPHNRHLRPRGVAPAQRLSLVPLPSSSQRPSENFNSVPQRVPGSYRATSQRHGRPQNTPRSEHRANSALQAVEAGVLNEVRDACLEAHNPTVEPETESESEFEGFPDEVEDEPEAPMQPDRIPRRKSSVGGPARRTRSKTQRRI</sequence>
<dbReference type="RefSeq" id="XP_044658983.1">
    <property type="nucleotide sequence ID" value="XM_044803048.1"/>
</dbReference>
<feature type="compositionally biased region" description="Acidic residues" evidence="1">
    <location>
        <begin position="278"/>
        <end position="293"/>
    </location>
</feature>
<feature type="region of interest" description="Disordered" evidence="1">
    <location>
        <begin position="223"/>
        <end position="295"/>
    </location>
</feature>
<dbReference type="Proteomes" id="UP000825890">
    <property type="component" value="Unassembled WGS sequence"/>
</dbReference>
<comment type="caution">
    <text evidence="2">The sequence shown here is derived from an EMBL/GenBank/DDBJ whole genome shotgun (WGS) entry which is preliminary data.</text>
</comment>
<feature type="compositionally biased region" description="Basic residues" evidence="1">
    <location>
        <begin position="478"/>
        <end position="488"/>
    </location>
</feature>
<gene>
    <name evidence="2" type="ORF">CKM354_000769300</name>
</gene>
<feature type="compositionally biased region" description="Polar residues" evidence="1">
    <location>
        <begin position="262"/>
        <end position="277"/>
    </location>
</feature>
<dbReference type="OrthoDB" id="10332732at2759"/>
<dbReference type="AlphaFoldDB" id="A0A9P3CLI3"/>
<feature type="region of interest" description="Disordered" evidence="1">
    <location>
        <begin position="328"/>
        <end position="352"/>
    </location>
</feature>